<dbReference type="SMART" id="SM00487">
    <property type="entry name" value="DEXDc"/>
    <property type="match status" value="1"/>
</dbReference>
<dbReference type="InterPro" id="IPR001650">
    <property type="entry name" value="Helicase_C-like"/>
</dbReference>
<keyword evidence="2" id="KW-0378">Hydrolase</keyword>
<evidence type="ECO:0000256" key="6">
    <source>
        <dbReference type="PROSITE-ProRule" id="PRU00552"/>
    </source>
</evidence>
<dbReference type="InterPro" id="IPR027417">
    <property type="entry name" value="P-loop_NTPase"/>
</dbReference>
<dbReference type="Pfam" id="PF00271">
    <property type="entry name" value="Helicase_C"/>
    <property type="match status" value="1"/>
</dbReference>
<keyword evidence="1" id="KW-0547">Nucleotide-binding</keyword>
<dbReference type="EMBL" id="RJQC01000002">
    <property type="protein sequence ID" value="RNM30213.1"/>
    <property type="molecule type" value="Genomic_DNA"/>
</dbReference>
<dbReference type="Gene3D" id="3.30.70.330">
    <property type="match status" value="1"/>
</dbReference>
<keyword evidence="11" id="KW-1185">Reference proteome</keyword>
<dbReference type="GO" id="GO:0005524">
    <property type="term" value="F:ATP binding"/>
    <property type="evidence" value="ECO:0007669"/>
    <property type="project" value="UniProtKB-KW"/>
</dbReference>
<dbReference type="InterPro" id="IPR014001">
    <property type="entry name" value="Helicase_ATP-bd"/>
</dbReference>
<reference evidence="10 11" key="1">
    <citation type="submission" date="2018-11" db="EMBL/GenBank/DDBJ databases">
        <title>Clostridium sp. nov., a member of the family Erysipelotrichaceae isolated from pig faeces.</title>
        <authorList>
            <person name="Chang Y.-H."/>
        </authorList>
    </citation>
    <scope>NUCLEOTIDE SEQUENCE [LARGE SCALE GENOMIC DNA]</scope>
    <source>
        <strain evidence="10 11">YH-panp20</strain>
    </source>
</reference>
<dbReference type="InterPro" id="IPR011545">
    <property type="entry name" value="DEAD/DEAH_box_helicase_dom"/>
</dbReference>
<comment type="similarity">
    <text evidence="5">Belongs to the DEAD box helicase family.</text>
</comment>
<dbReference type="CDD" id="cd18787">
    <property type="entry name" value="SF2_C_DEAD"/>
    <property type="match status" value="1"/>
</dbReference>
<evidence type="ECO:0000256" key="2">
    <source>
        <dbReference type="ARBA" id="ARBA00022801"/>
    </source>
</evidence>
<dbReference type="GO" id="GO:0003724">
    <property type="term" value="F:RNA helicase activity"/>
    <property type="evidence" value="ECO:0007669"/>
    <property type="project" value="InterPro"/>
</dbReference>
<dbReference type="Gene3D" id="3.40.50.300">
    <property type="entry name" value="P-loop containing nucleotide triphosphate hydrolases"/>
    <property type="match status" value="2"/>
</dbReference>
<evidence type="ECO:0000256" key="1">
    <source>
        <dbReference type="ARBA" id="ARBA00022741"/>
    </source>
</evidence>
<feature type="domain" description="DEAD-box RNA helicase Q" evidence="9">
    <location>
        <begin position="1"/>
        <end position="29"/>
    </location>
</feature>
<dbReference type="AlphaFoldDB" id="A0A3N0HZM0"/>
<dbReference type="Pfam" id="PF00270">
    <property type="entry name" value="DEAD"/>
    <property type="match status" value="1"/>
</dbReference>
<proteinExistence type="inferred from homology"/>
<evidence type="ECO:0000259" key="7">
    <source>
        <dbReference type="PROSITE" id="PS51192"/>
    </source>
</evidence>
<dbReference type="PROSITE" id="PS51195">
    <property type="entry name" value="Q_MOTIF"/>
    <property type="match status" value="1"/>
</dbReference>
<dbReference type="Pfam" id="PF03880">
    <property type="entry name" value="DbpA"/>
    <property type="match status" value="1"/>
</dbReference>
<dbReference type="Proteomes" id="UP000276568">
    <property type="component" value="Unassembled WGS sequence"/>
</dbReference>
<dbReference type="OrthoDB" id="9805696at2"/>
<evidence type="ECO:0000259" key="9">
    <source>
        <dbReference type="PROSITE" id="PS51195"/>
    </source>
</evidence>
<feature type="domain" description="Helicase ATP-binding" evidence="7">
    <location>
        <begin position="32"/>
        <end position="201"/>
    </location>
</feature>
<dbReference type="PANTHER" id="PTHR47959">
    <property type="entry name" value="ATP-DEPENDENT RNA HELICASE RHLE-RELATED"/>
    <property type="match status" value="1"/>
</dbReference>
<dbReference type="SUPFAM" id="SSF52540">
    <property type="entry name" value="P-loop containing nucleoside triphosphate hydrolases"/>
    <property type="match status" value="1"/>
</dbReference>
<feature type="short sequence motif" description="Q motif" evidence="6">
    <location>
        <begin position="1"/>
        <end position="29"/>
    </location>
</feature>
<dbReference type="GO" id="GO:0016787">
    <property type="term" value="F:hydrolase activity"/>
    <property type="evidence" value="ECO:0007669"/>
    <property type="project" value="UniProtKB-KW"/>
</dbReference>
<sequence>MKFSDLSIDPSLQKSIARMGYQDLMPIQEAVLPTLLKHTSCVVQSRTGSGKTLAYGIGLEQDLVINQHDPQAMVLAPTRELSMQIEKELSLLGAYKKVKCVTLIGKQSFDMQKEDLSQRTHILVGTPGRVYDHMLQGSFSYEQIKYLVLDEADALLNTDFIERMEWIINHVQPETIVLVSATMGESVQNFVHKYMQDAPVIRVDQTNHQIDSYRILVANENKPEKCLEVLQKELPDACIIFCATKDRVDALYQYLSLYDVSVMRIHAGMEQSQRKETIQAFEKGNVRILIATDILARGIDIEKVNLVINYDKPDSKTIYTHRIGRSGRIYEEGKAITFIEPGQSYDRSLPEWNNDVSLEPWRFEVLKTSHRKIENKDAKVREDIMKLYITAGKSKKIRPGDIVGALCAIHGITMDDIGVIQVQDHQTFVDILHGKGDIILKNLHQVKKKHVRVERAKSEE</sequence>
<name>A0A3N0HZM0_9FIRM</name>
<dbReference type="PROSITE" id="PS51192">
    <property type="entry name" value="HELICASE_ATP_BIND_1"/>
    <property type="match status" value="1"/>
</dbReference>
<evidence type="ECO:0000259" key="8">
    <source>
        <dbReference type="PROSITE" id="PS51194"/>
    </source>
</evidence>
<dbReference type="InterPro" id="IPR050079">
    <property type="entry name" value="DEAD_box_RNA_helicase"/>
</dbReference>
<evidence type="ECO:0000256" key="5">
    <source>
        <dbReference type="ARBA" id="ARBA00038437"/>
    </source>
</evidence>
<dbReference type="InterPro" id="IPR012677">
    <property type="entry name" value="Nucleotide-bd_a/b_plait_sf"/>
</dbReference>
<evidence type="ECO:0000256" key="3">
    <source>
        <dbReference type="ARBA" id="ARBA00022806"/>
    </source>
</evidence>
<feature type="domain" description="Helicase C-terminal" evidence="8">
    <location>
        <begin position="222"/>
        <end position="381"/>
    </location>
</feature>
<comment type="caution">
    <text evidence="10">The sequence shown here is derived from an EMBL/GenBank/DDBJ whole genome shotgun (WGS) entry which is preliminary data.</text>
</comment>
<dbReference type="PROSITE" id="PS51194">
    <property type="entry name" value="HELICASE_CTER"/>
    <property type="match status" value="1"/>
</dbReference>
<dbReference type="GO" id="GO:0005829">
    <property type="term" value="C:cytosol"/>
    <property type="evidence" value="ECO:0007669"/>
    <property type="project" value="TreeGrafter"/>
</dbReference>
<dbReference type="CDD" id="cd00268">
    <property type="entry name" value="DEADc"/>
    <property type="match status" value="1"/>
</dbReference>
<keyword evidence="4" id="KW-0067">ATP-binding</keyword>
<accession>A0A3N0HZM0</accession>
<dbReference type="InterPro" id="IPR005580">
    <property type="entry name" value="DbpA/CsdA_RNA-bd_dom"/>
</dbReference>
<dbReference type="InterPro" id="IPR044742">
    <property type="entry name" value="DEAD/DEAH_RhlB"/>
</dbReference>
<dbReference type="GO" id="GO:0003676">
    <property type="term" value="F:nucleic acid binding"/>
    <property type="evidence" value="ECO:0007669"/>
    <property type="project" value="InterPro"/>
</dbReference>
<evidence type="ECO:0000313" key="10">
    <source>
        <dbReference type="EMBL" id="RNM30213.1"/>
    </source>
</evidence>
<dbReference type="PANTHER" id="PTHR47959:SF1">
    <property type="entry name" value="ATP-DEPENDENT RNA HELICASE DBPA"/>
    <property type="match status" value="1"/>
</dbReference>
<evidence type="ECO:0000313" key="11">
    <source>
        <dbReference type="Proteomes" id="UP000276568"/>
    </source>
</evidence>
<organism evidence="10 11">
    <name type="scientific">Absicoccus porci</name>
    <dbReference type="NCBI Taxonomy" id="2486576"/>
    <lineage>
        <taxon>Bacteria</taxon>
        <taxon>Bacillati</taxon>
        <taxon>Bacillota</taxon>
        <taxon>Erysipelotrichia</taxon>
        <taxon>Erysipelotrichales</taxon>
        <taxon>Erysipelotrichaceae</taxon>
        <taxon>Absicoccus</taxon>
    </lineage>
</organism>
<dbReference type="InterPro" id="IPR014014">
    <property type="entry name" value="RNA_helicase_DEAD_Q_motif"/>
</dbReference>
<evidence type="ECO:0000256" key="4">
    <source>
        <dbReference type="ARBA" id="ARBA00022840"/>
    </source>
</evidence>
<protein>
    <submittedName>
        <fullName evidence="10">DEAD/DEAH box helicase</fullName>
    </submittedName>
</protein>
<dbReference type="RefSeq" id="WP_128520142.1">
    <property type="nucleotide sequence ID" value="NZ_RJQC01000002.1"/>
</dbReference>
<dbReference type="SMART" id="SM00490">
    <property type="entry name" value="HELICc"/>
    <property type="match status" value="1"/>
</dbReference>
<gene>
    <name evidence="10" type="ORF">EDX97_05280</name>
</gene>
<keyword evidence="3 10" id="KW-0347">Helicase</keyword>